<dbReference type="InterPro" id="IPR020846">
    <property type="entry name" value="MFS_dom"/>
</dbReference>
<reference evidence="8 9" key="1">
    <citation type="submission" date="2017-08" db="EMBL/GenBank/DDBJ databases">
        <title>Infants hospitalized years apart are colonized by the same room-sourced microbial strains.</title>
        <authorList>
            <person name="Brooks B."/>
            <person name="Olm M.R."/>
            <person name="Firek B.A."/>
            <person name="Baker R."/>
            <person name="Thomas B.C."/>
            <person name="Morowitz M.J."/>
            <person name="Banfield J.F."/>
        </authorList>
    </citation>
    <scope>NUCLEOTIDE SEQUENCE [LARGE SCALE GENOMIC DNA]</scope>
    <source>
        <strain evidence="8">S2_005_003_R2_47</strain>
    </source>
</reference>
<evidence type="ECO:0000256" key="2">
    <source>
        <dbReference type="ARBA" id="ARBA00022448"/>
    </source>
</evidence>
<accession>A0A2W5MY71</accession>
<dbReference type="InterPro" id="IPR011701">
    <property type="entry name" value="MFS"/>
</dbReference>
<feature type="transmembrane region" description="Helical" evidence="6">
    <location>
        <begin position="400"/>
        <end position="418"/>
    </location>
</feature>
<feature type="transmembrane region" description="Helical" evidence="6">
    <location>
        <begin position="36"/>
        <end position="59"/>
    </location>
</feature>
<dbReference type="PANTHER" id="PTHR23505:SF79">
    <property type="entry name" value="PROTEIN SPINSTER"/>
    <property type="match status" value="1"/>
</dbReference>
<dbReference type="PANTHER" id="PTHR23505">
    <property type="entry name" value="SPINSTER"/>
    <property type="match status" value="1"/>
</dbReference>
<feature type="transmembrane region" description="Helical" evidence="6">
    <location>
        <begin position="257"/>
        <end position="284"/>
    </location>
</feature>
<dbReference type="Proteomes" id="UP000248597">
    <property type="component" value="Unassembled WGS sequence"/>
</dbReference>
<feature type="transmembrane region" description="Helical" evidence="6">
    <location>
        <begin position="362"/>
        <end position="380"/>
    </location>
</feature>
<organism evidence="8 9">
    <name type="scientific">Sphingopyxis macrogoltabida</name>
    <name type="common">Sphingomonas macrogoltabidus</name>
    <dbReference type="NCBI Taxonomy" id="33050"/>
    <lineage>
        <taxon>Bacteria</taxon>
        <taxon>Pseudomonadati</taxon>
        <taxon>Pseudomonadota</taxon>
        <taxon>Alphaproteobacteria</taxon>
        <taxon>Sphingomonadales</taxon>
        <taxon>Sphingomonadaceae</taxon>
        <taxon>Sphingopyxis</taxon>
    </lineage>
</organism>
<dbReference type="PROSITE" id="PS50850">
    <property type="entry name" value="MFS"/>
    <property type="match status" value="1"/>
</dbReference>
<dbReference type="GO" id="GO:0016020">
    <property type="term" value="C:membrane"/>
    <property type="evidence" value="ECO:0007669"/>
    <property type="project" value="UniProtKB-SubCell"/>
</dbReference>
<evidence type="ECO:0000256" key="5">
    <source>
        <dbReference type="ARBA" id="ARBA00023136"/>
    </source>
</evidence>
<feature type="transmembrane region" description="Helical" evidence="6">
    <location>
        <begin position="211"/>
        <end position="237"/>
    </location>
</feature>
<evidence type="ECO:0000256" key="6">
    <source>
        <dbReference type="SAM" id="Phobius"/>
    </source>
</evidence>
<keyword evidence="5 6" id="KW-0472">Membrane</keyword>
<sequence>MSALLGIYALNFLDRQIVNILAEPIKRDLGLADWQLGLMTGFAFALFYTFLGIPIARLAETGNRVRIIAVAMAVWSFFTVLCGFAQNFIQLLLLRIGVGVGEAGCSPPSHSLISDYAPREKRASALAFYSMGIPLGSLAGMVFGGVVADSHGWRTAFILAGAPGLLLAIVAILTLREPRVAAMKVAMATRAPTPKPRFADAMRELRSKRSFWWMSGGAAIKAFITYGQVAFYGSFFFRNHSESLARLAREVEAATGIAFGPSGLLGVALGLLLGVFGVIGIFIGGRIADRIAVKDVRGYMMVPALSIVMATPFQIAGLLTDNLLLAFALLAIPTALNSFYYGPVAASVQSLVQPHTRATASAILFFIVNMVGLGLGPLVIGLMSDLFGRSFGEAEGLRQAMIWSAVIGIAAGLFFLQARRTIREEIVS</sequence>
<dbReference type="InterPro" id="IPR044770">
    <property type="entry name" value="MFS_spinster-like"/>
</dbReference>
<dbReference type="CDD" id="cd17328">
    <property type="entry name" value="MFS_spinster_like"/>
    <property type="match status" value="1"/>
</dbReference>
<feature type="transmembrane region" description="Helical" evidence="6">
    <location>
        <begin position="65"/>
        <end position="85"/>
    </location>
</feature>
<keyword evidence="4 6" id="KW-1133">Transmembrane helix</keyword>
<dbReference type="SUPFAM" id="SSF103473">
    <property type="entry name" value="MFS general substrate transporter"/>
    <property type="match status" value="1"/>
</dbReference>
<dbReference type="InterPro" id="IPR036259">
    <property type="entry name" value="MFS_trans_sf"/>
</dbReference>
<dbReference type="Gene3D" id="1.20.1250.20">
    <property type="entry name" value="MFS general substrate transporter like domains"/>
    <property type="match status" value="1"/>
</dbReference>
<dbReference type="Pfam" id="PF07690">
    <property type="entry name" value="MFS_1"/>
    <property type="match status" value="1"/>
</dbReference>
<feature type="transmembrane region" description="Helical" evidence="6">
    <location>
        <begin position="296"/>
        <end position="317"/>
    </location>
</feature>
<gene>
    <name evidence="8" type="ORF">DI569_07790</name>
</gene>
<feature type="transmembrane region" description="Helical" evidence="6">
    <location>
        <begin position="126"/>
        <end position="147"/>
    </location>
</feature>
<proteinExistence type="predicted"/>
<feature type="domain" description="Major facilitator superfamily (MFS) profile" evidence="7">
    <location>
        <begin position="1"/>
        <end position="423"/>
    </location>
</feature>
<keyword evidence="3 6" id="KW-0812">Transmembrane</keyword>
<keyword evidence="2" id="KW-0813">Transport</keyword>
<protein>
    <submittedName>
        <fullName evidence="8">MFS transporter</fullName>
    </submittedName>
</protein>
<evidence type="ECO:0000313" key="9">
    <source>
        <dbReference type="Proteomes" id="UP000248597"/>
    </source>
</evidence>
<evidence type="ECO:0000313" key="8">
    <source>
        <dbReference type="EMBL" id="PZQ22693.1"/>
    </source>
</evidence>
<dbReference type="GO" id="GO:0022857">
    <property type="term" value="F:transmembrane transporter activity"/>
    <property type="evidence" value="ECO:0007669"/>
    <property type="project" value="InterPro"/>
</dbReference>
<comment type="caution">
    <text evidence="8">The sequence shown here is derived from an EMBL/GenBank/DDBJ whole genome shotgun (WGS) entry which is preliminary data.</text>
</comment>
<dbReference type="EMBL" id="QFPJ01000013">
    <property type="protein sequence ID" value="PZQ22693.1"/>
    <property type="molecule type" value="Genomic_DNA"/>
</dbReference>
<evidence type="ECO:0000259" key="7">
    <source>
        <dbReference type="PROSITE" id="PS50850"/>
    </source>
</evidence>
<comment type="subcellular location">
    <subcellularLocation>
        <location evidence="1">Membrane</location>
        <topology evidence="1">Multi-pass membrane protein</topology>
    </subcellularLocation>
</comment>
<evidence type="ECO:0000256" key="1">
    <source>
        <dbReference type="ARBA" id="ARBA00004141"/>
    </source>
</evidence>
<dbReference type="AlphaFoldDB" id="A0A2W5MY71"/>
<name>A0A2W5MY71_SPHMC</name>
<evidence type="ECO:0000256" key="4">
    <source>
        <dbReference type="ARBA" id="ARBA00022989"/>
    </source>
</evidence>
<evidence type="ECO:0000256" key="3">
    <source>
        <dbReference type="ARBA" id="ARBA00022692"/>
    </source>
</evidence>
<feature type="transmembrane region" description="Helical" evidence="6">
    <location>
        <begin position="323"/>
        <end position="341"/>
    </location>
</feature>
<feature type="transmembrane region" description="Helical" evidence="6">
    <location>
        <begin position="153"/>
        <end position="175"/>
    </location>
</feature>